<sequence length="124" mass="13278">HYFILTPNFLKTLDDMFFAAGIAVGSFQDLIAMEEAGEIQSNAEYASALAACVIQNSAISYVSGIFGGALGQAVAPQFPLVAAIVGGIIGAFIGYISGKILTEIELKENLKEMFELVFDELFLF</sequence>
<feature type="non-terminal residue" evidence="2">
    <location>
        <position position="1"/>
    </location>
</feature>
<keyword evidence="3" id="KW-1185">Reference proteome</keyword>
<keyword evidence="1" id="KW-0472">Membrane</keyword>
<feature type="transmembrane region" description="Helical" evidence="1">
    <location>
        <begin position="78"/>
        <end position="97"/>
    </location>
</feature>
<name>L1Q534_9CLOT</name>
<organism evidence="2 3">
    <name type="scientific">Clostridium celatum DSM 1785</name>
    <dbReference type="NCBI Taxonomy" id="545697"/>
    <lineage>
        <taxon>Bacteria</taxon>
        <taxon>Bacillati</taxon>
        <taxon>Bacillota</taxon>
        <taxon>Clostridia</taxon>
        <taxon>Eubacteriales</taxon>
        <taxon>Clostridiaceae</taxon>
        <taxon>Clostridium</taxon>
    </lineage>
</organism>
<proteinExistence type="predicted"/>
<dbReference type="HOGENOM" id="CLU_2008631_0_0_9"/>
<dbReference type="PATRIC" id="fig|545697.3.peg.2994"/>
<protein>
    <submittedName>
        <fullName evidence="2">Uncharacterized protein</fullName>
    </submittedName>
</protein>
<accession>L1Q534</accession>
<gene>
    <name evidence="2" type="ORF">HMPREF0216_03053</name>
</gene>
<reference evidence="2 3" key="1">
    <citation type="submission" date="2012-05" db="EMBL/GenBank/DDBJ databases">
        <authorList>
            <person name="Weinstock G."/>
            <person name="Sodergren E."/>
            <person name="Lobos E.A."/>
            <person name="Fulton L."/>
            <person name="Fulton R."/>
            <person name="Courtney L."/>
            <person name="Fronick C."/>
            <person name="O'Laughlin M."/>
            <person name="Godfrey J."/>
            <person name="Wilson R.M."/>
            <person name="Miner T."/>
            <person name="Farmer C."/>
            <person name="Delehaunty K."/>
            <person name="Cordes M."/>
            <person name="Minx P."/>
            <person name="Tomlinson C."/>
            <person name="Chen J."/>
            <person name="Wollam A."/>
            <person name="Pepin K.H."/>
            <person name="Bhonagiri V."/>
            <person name="Zhang X."/>
            <person name="Suruliraj S."/>
            <person name="Warren W."/>
            <person name="Mitreva M."/>
            <person name="Mardis E.R."/>
            <person name="Wilson R.K."/>
        </authorList>
    </citation>
    <scope>NUCLEOTIDE SEQUENCE [LARGE SCALE GENOMIC DNA]</scope>
    <source>
        <strain evidence="2 3">DSM 1785</strain>
    </source>
</reference>
<dbReference type="AlphaFoldDB" id="L1Q534"/>
<keyword evidence="1" id="KW-0812">Transmembrane</keyword>
<evidence type="ECO:0000313" key="2">
    <source>
        <dbReference type="EMBL" id="EKY23093.1"/>
    </source>
</evidence>
<evidence type="ECO:0000256" key="1">
    <source>
        <dbReference type="SAM" id="Phobius"/>
    </source>
</evidence>
<dbReference type="EMBL" id="AMEZ01000112">
    <property type="protein sequence ID" value="EKY23093.1"/>
    <property type="molecule type" value="Genomic_DNA"/>
</dbReference>
<comment type="caution">
    <text evidence="2">The sequence shown here is derived from an EMBL/GenBank/DDBJ whole genome shotgun (WGS) entry which is preliminary data.</text>
</comment>
<dbReference type="Proteomes" id="UP000010420">
    <property type="component" value="Unassembled WGS sequence"/>
</dbReference>
<keyword evidence="1" id="KW-1133">Transmembrane helix</keyword>
<evidence type="ECO:0000313" key="3">
    <source>
        <dbReference type="Proteomes" id="UP000010420"/>
    </source>
</evidence>